<keyword evidence="3" id="KW-0520">NAD</keyword>
<comment type="caution">
    <text evidence="7">The sequence shown here is derived from an EMBL/GenBank/DDBJ whole genome shotgun (WGS) entry which is preliminary data.</text>
</comment>
<evidence type="ECO:0000259" key="6">
    <source>
        <dbReference type="Pfam" id="PF02826"/>
    </source>
</evidence>
<comment type="similarity">
    <text evidence="1 4">Belongs to the D-isomer specific 2-hydroxyacid dehydrogenase family.</text>
</comment>
<dbReference type="EMBL" id="JAASRN010000001">
    <property type="protein sequence ID" value="NIK73383.1"/>
    <property type="molecule type" value="Genomic_DNA"/>
</dbReference>
<dbReference type="RefSeq" id="WP_166918625.1">
    <property type="nucleotide sequence ID" value="NZ_JAASRN010000001.1"/>
</dbReference>
<dbReference type="InterPro" id="IPR006139">
    <property type="entry name" value="D-isomer_2_OHA_DH_cat_dom"/>
</dbReference>
<dbReference type="InterPro" id="IPR006140">
    <property type="entry name" value="D-isomer_DH_NAD-bd"/>
</dbReference>
<proteinExistence type="inferred from homology"/>
<evidence type="ECO:0000256" key="1">
    <source>
        <dbReference type="ARBA" id="ARBA00005854"/>
    </source>
</evidence>
<keyword evidence="2 4" id="KW-0560">Oxidoreductase</keyword>
<sequence length="313" mass="35714">MRFLIVDEMHPSILPLLADLGIEADYQPNIDYRQAKALISAYEGLIIRSKFFVDAGFLEASTRLRLIARAGSGLDNIDLVAARRRNIQVINAPEGNRDAVAEHVIGMLLALMNKVCQANQEVRQWIWQREANRGEEIRGKTVAIIGYGNTGRALAKKLSGFECRVICYDHKLTAYADKYAMEVSMEEVWDQADIVSIHLPLTPKTRQLITYDYLKRFRKPIYFVNSARGEIVVLKDLLKALQEGIVKGACLDVLECEKFERLQPEQSQTLELLFSMPQVLFTPHVAGWTRESYVRINEALVKKIRSFLQEENE</sequence>
<evidence type="ECO:0000313" key="7">
    <source>
        <dbReference type="EMBL" id="NIK73383.1"/>
    </source>
</evidence>
<dbReference type="Pfam" id="PF00389">
    <property type="entry name" value="2-Hacid_dh"/>
    <property type="match status" value="1"/>
</dbReference>
<evidence type="ECO:0000259" key="5">
    <source>
        <dbReference type="Pfam" id="PF00389"/>
    </source>
</evidence>
<feature type="domain" description="D-isomer specific 2-hydroxyacid dehydrogenase NAD-binding" evidence="6">
    <location>
        <begin position="105"/>
        <end position="286"/>
    </location>
</feature>
<dbReference type="Gene3D" id="3.40.50.720">
    <property type="entry name" value="NAD(P)-binding Rossmann-like Domain"/>
    <property type="match status" value="2"/>
</dbReference>
<dbReference type="PANTHER" id="PTHR43761">
    <property type="entry name" value="D-ISOMER SPECIFIC 2-HYDROXYACID DEHYDROGENASE FAMILY PROTEIN (AFU_ORTHOLOGUE AFUA_1G13630)"/>
    <property type="match status" value="1"/>
</dbReference>
<name>A0A846MP96_9BACT</name>
<dbReference type="GO" id="GO:0051287">
    <property type="term" value="F:NAD binding"/>
    <property type="evidence" value="ECO:0007669"/>
    <property type="project" value="InterPro"/>
</dbReference>
<dbReference type="Pfam" id="PF02826">
    <property type="entry name" value="2-Hacid_dh_C"/>
    <property type="match status" value="1"/>
</dbReference>
<dbReference type="AlphaFoldDB" id="A0A846MP96"/>
<accession>A0A846MP96</accession>
<dbReference type="SUPFAM" id="SSF51735">
    <property type="entry name" value="NAD(P)-binding Rossmann-fold domains"/>
    <property type="match status" value="1"/>
</dbReference>
<keyword evidence="8" id="KW-1185">Reference proteome</keyword>
<dbReference type="Proteomes" id="UP000537126">
    <property type="component" value="Unassembled WGS sequence"/>
</dbReference>
<dbReference type="InterPro" id="IPR036291">
    <property type="entry name" value="NAD(P)-bd_dom_sf"/>
</dbReference>
<protein>
    <submittedName>
        <fullName evidence="7">D-3-phosphoglycerate dehydrogenase</fullName>
        <ecNumber evidence="7">1.1.1.95</ecNumber>
    </submittedName>
</protein>
<dbReference type="GO" id="GO:0004617">
    <property type="term" value="F:phosphoglycerate dehydrogenase activity"/>
    <property type="evidence" value="ECO:0007669"/>
    <property type="project" value="UniProtKB-EC"/>
</dbReference>
<dbReference type="InterPro" id="IPR050418">
    <property type="entry name" value="D-iso_2-hydroxyacid_DH_PdxB"/>
</dbReference>
<evidence type="ECO:0000256" key="3">
    <source>
        <dbReference type="ARBA" id="ARBA00023027"/>
    </source>
</evidence>
<evidence type="ECO:0000256" key="4">
    <source>
        <dbReference type="RuleBase" id="RU003719"/>
    </source>
</evidence>
<organism evidence="7 8">
    <name type="scientific">Thermonema lapsum</name>
    <dbReference type="NCBI Taxonomy" id="28195"/>
    <lineage>
        <taxon>Bacteria</taxon>
        <taxon>Pseudomonadati</taxon>
        <taxon>Bacteroidota</taxon>
        <taxon>Cytophagia</taxon>
        <taxon>Cytophagales</taxon>
        <taxon>Thermonemataceae</taxon>
        <taxon>Thermonema</taxon>
    </lineage>
</organism>
<dbReference type="PANTHER" id="PTHR43761:SF1">
    <property type="entry name" value="D-ISOMER SPECIFIC 2-HYDROXYACID DEHYDROGENASE CATALYTIC DOMAIN-CONTAINING PROTEIN-RELATED"/>
    <property type="match status" value="1"/>
</dbReference>
<gene>
    <name evidence="7" type="ORF">FHS56_000869</name>
</gene>
<feature type="domain" description="D-isomer specific 2-hydroxyacid dehydrogenase catalytic" evidence="5">
    <location>
        <begin position="4"/>
        <end position="311"/>
    </location>
</feature>
<dbReference type="SUPFAM" id="SSF52283">
    <property type="entry name" value="Formate/glycerate dehydrogenase catalytic domain-like"/>
    <property type="match status" value="1"/>
</dbReference>
<reference evidence="7 8" key="1">
    <citation type="submission" date="2020-03" db="EMBL/GenBank/DDBJ databases">
        <title>Genomic Encyclopedia of Type Strains, Phase IV (KMG-IV): sequencing the most valuable type-strain genomes for metagenomic binning, comparative biology and taxonomic classification.</title>
        <authorList>
            <person name="Goeker M."/>
        </authorList>
    </citation>
    <scope>NUCLEOTIDE SEQUENCE [LARGE SCALE GENOMIC DNA]</scope>
    <source>
        <strain evidence="7 8">DSM 5718</strain>
    </source>
</reference>
<evidence type="ECO:0000313" key="8">
    <source>
        <dbReference type="Proteomes" id="UP000537126"/>
    </source>
</evidence>
<dbReference type="EC" id="1.1.1.95" evidence="7"/>
<evidence type="ECO:0000256" key="2">
    <source>
        <dbReference type="ARBA" id="ARBA00023002"/>
    </source>
</evidence>